<keyword evidence="5" id="KW-0449">Lipoprotein</keyword>
<dbReference type="GeneID" id="98296533"/>
<sequence>MKALQKVAAMAISAVCVVSMAACGGTGSSSKATSLTYPSIKLGDTGKDITASIKLFSNRTDMTQASYSGKNWKAYIADFNKMYPNIKVTIETSTNYDSDALTRIQSKDWGDIMLIPAVDSTELSNYFIPYGTYSAMNKVVNFAAVQQYDNTVYGVSGGGDAGGVVYNKAIFKEAGITKLPKTPSQFIADLKLIKEKTSATPLYTNYAAGWTMGAWDAYIGGNATGNADYMTSILPHTKDPFSNPHDGTHAYNVYKILYDAVADKLTEDDYSTTDWEGSKSQMNQGKIATMVLGSWAVQQIQAAGDHADDIGYMPFPISIKGKQYAAPGGGYAYGINKNSSSDNQEAAMIFVKWLTEKSKFAYNEGGLPVAKSEKKLPALFSEFNDVTFLEGKPVSKDESDLFNDLNTDSELAINSGGASRVQAIVEAAATKSKAFNEIMNEWNDKWNAALKTENVDIKYTTVQK</sequence>
<evidence type="ECO:0000313" key="7">
    <source>
        <dbReference type="EMBL" id="OZG65151.1"/>
    </source>
</evidence>
<keyword evidence="4" id="KW-0564">Palmitate</keyword>
<reference evidence="7 8" key="1">
    <citation type="journal article" date="2017" name="BMC Genomics">
        <title>Comparative genomic and phylogenomic analyses of the Bifidobacteriaceae family.</title>
        <authorList>
            <person name="Lugli G.A."/>
            <person name="Milani C."/>
            <person name="Turroni F."/>
            <person name="Duranti S."/>
            <person name="Mancabelli L."/>
            <person name="Mangifesta M."/>
            <person name="Ferrario C."/>
            <person name="Modesto M."/>
            <person name="Mattarelli P."/>
            <person name="Jiri K."/>
            <person name="van Sinderen D."/>
            <person name="Ventura M."/>
        </authorList>
    </citation>
    <scope>NUCLEOTIDE SEQUENCE [LARGE SCALE GENOMIC DNA]</scope>
    <source>
        <strain evidence="7 8">LMG 28769</strain>
    </source>
</reference>
<dbReference type="InterPro" id="IPR050490">
    <property type="entry name" value="Bact_solute-bd_prot1"/>
</dbReference>
<feature type="signal peptide" evidence="6">
    <location>
        <begin position="1"/>
        <end position="21"/>
    </location>
</feature>
<evidence type="ECO:0000256" key="1">
    <source>
        <dbReference type="ARBA" id="ARBA00022475"/>
    </source>
</evidence>
<dbReference type="PANTHER" id="PTHR43649:SF33">
    <property type="entry name" value="POLYGALACTURONAN_RHAMNOGALACTURONAN-BINDING PROTEIN YTCQ"/>
    <property type="match status" value="1"/>
</dbReference>
<evidence type="ECO:0000256" key="3">
    <source>
        <dbReference type="ARBA" id="ARBA00023136"/>
    </source>
</evidence>
<evidence type="ECO:0000313" key="8">
    <source>
        <dbReference type="Proteomes" id="UP000216451"/>
    </source>
</evidence>
<keyword evidence="1" id="KW-1003">Cell membrane</keyword>
<dbReference type="PANTHER" id="PTHR43649">
    <property type="entry name" value="ARABINOSE-BINDING PROTEIN-RELATED"/>
    <property type="match status" value="1"/>
</dbReference>
<evidence type="ECO:0000256" key="6">
    <source>
        <dbReference type="SAM" id="SignalP"/>
    </source>
</evidence>
<dbReference type="PROSITE" id="PS51257">
    <property type="entry name" value="PROKAR_LIPOPROTEIN"/>
    <property type="match status" value="1"/>
</dbReference>
<dbReference type="Gene3D" id="3.40.190.10">
    <property type="entry name" value="Periplasmic binding protein-like II"/>
    <property type="match status" value="1"/>
</dbReference>
<keyword evidence="2 6" id="KW-0732">Signal</keyword>
<evidence type="ECO:0000256" key="4">
    <source>
        <dbReference type="ARBA" id="ARBA00023139"/>
    </source>
</evidence>
<dbReference type="SUPFAM" id="SSF53850">
    <property type="entry name" value="Periplasmic binding protein-like II"/>
    <property type="match status" value="1"/>
</dbReference>
<comment type="caution">
    <text evidence="7">The sequence shown here is derived from an EMBL/GenBank/DDBJ whole genome shotgun (WGS) entry which is preliminary data.</text>
</comment>
<dbReference type="OrthoDB" id="2060074at2"/>
<dbReference type="AlphaFoldDB" id="A0A261G148"/>
<dbReference type="Pfam" id="PF01547">
    <property type="entry name" value="SBP_bac_1"/>
    <property type="match status" value="1"/>
</dbReference>
<dbReference type="Proteomes" id="UP000216451">
    <property type="component" value="Unassembled WGS sequence"/>
</dbReference>
<evidence type="ECO:0000256" key="2">
    <source>
        <dbReference type="ARBA" id="ARBA00022729"/>
    </source>
</evidence>
<feature type="chain" id="PRO_5012672618" evidence="6">
    <location>
        <begin position="22"/>
        <end position="464"/>
    </location>
</feature>
<dbReference type="EMBL" id="MWXA01000009">
    <property type="protein sequence ID" value="OZG65151.1"/>
    <property type="molecule type" value="Genomic_DNA"/>
</dbReference>
<gene>
    <name evidence="7" type="ORF">BAQU_1891</name>
</gene>
<name>A0A261G148_9BIFI</name>
<keyword evidence="3" id="KW-0472">Membrane</keyword>
<organism evidence="7 8">
    <name type="scientific">Bifidobacterium aquikefiri</name>
    <dbReference type="NCBI Taxonomy" id="1653207"/>
    <lineage>
        <taxon>Bacteria</taxon>
        <taxon>Bacillati</taxon>
        <taxon>Actinomycetota</taxon>
        <taxon>Actinomycetes</taxon>
        <taxon>Bifidobacteriales</taxon>
        <taxon>Bifidobacteriaceae</taxon>
        <taxon>Bifidobacterium</taxon>
    </lineage>
</organism>
<dbReference type="RefSeq" id="WP_094695094.1">
    <property type="nucleotide sequence ID" value="NZ_JBDNSG010000015.1"/>
</dbReference>
<keyword evidence="8" id="KW-1185">Reference proteome</keyword>
<dbReference type="InterPro" id="IPR006059">
    <property type="entry name" value="SBP"/>
</dbReference>
<proteinExistence type="predicted"/>
<accession>A0A261G148</accession>
<protein>
    <submittedName>
        <fullName evidence="7">Sugar ABC transporter substrate-binding protein</fullName>
    </submittedName>
</protein>
<evidence type="ECO:0000256" key="5">
    <source>
        <dbReference type="ARBA" id="ARBA00023288"/>
    </source>
</evidence>